<gene>
    <name evidence="2" type="ORF">QBC35DRAFT_384997</name>
</gene>
<proteinExistence type="predicted"/>
<reference evidence="2" key="2">
    <citation type="submission" date="2023-05" db="EMBL/GenBank/DDBJ databases">
        <authorList>
            <consortium name="Lawrence Berkeley National Laboratory"/>
            <person name="Steindorff A."/>
            <person name="Hensen N."/>
            <person name="Bonometti L."/>
            <person name="Westerberg I."/>
            <person name="Brannstrom I.O."/>
            <person name="Guillou S."/>
            <person name="Cros-Aarteil S."/>
            <person name="Calhoun S."/>
            <person name="Haridas S."/>
            <person name="Kuo A."/>
            <person name="Mondo S."/>
            <person name="Pangilinan J."/>
            <person name="Riley R."/>
            <person name="Labutti K."/>
            <person name="Andreopoulos B."/>
            <person name="Lipzen A."/>
            <person name="Chen C."/>
            <person name="Yanf M."/>
            <person name="Daum C."/>
            <person name="Ng V."/>
            <person name="Clum A."/>
            <person name="Ohm R."/>
            <person name="Martin F."/>
            <person name="Silar P."/>
            <person name="Natvig D."/>
            <person name="Lalanne C."/>
            <person name="Gautier V."/>
            <person name="Ament-Velasquez S.L."/>
            <person name="Kruys A."/>
            <person name="Hutchinson M.I."/>
            <person name="Powell A.J."/>
            <person name="Barry K."/>
            <person name="Miller A.N."/>
            <person name="Grigoriev I.V."/>
            <person name="Debuchy R."/>
            <person name="Gladieux P."/>
            <person name="Thoren M.H."/>
            <person name="Johannesson H."/>
        </authorList>
    </citation>
    <scope>NUCLEOTIDE SEQUENCE</scope>
    <source>
        <strain evidence="2">PSN309</strain>
    </source>
</reference>
<reference evidence="2" key="1">
    <citation type="journal article" date="2023" name="Mol. Phylogenet. Evol.">
        <title>Genome-scale phylogeny and comparative genomics of the fungal order Sordariales.</title>
        <authorList>
            <person name="Hensen N."/>
            <person name="Bonometti L."/>
            <person name="Westerberg I."/>
            <person name="Brannstrom I.O."/>
            <person name="Guillou S."/>
            <person name="Cros-Aarteil S."/>
            <person name="Calhoun S."/>
            <person name="Haridas S."/>
            <person name="Kuo A."/>
            <person name="Mondo S."/>
            <person name="Pangilinan J."/>
            <person name="Riley R."/>
            <person name="LaButti K."/>
            <person name="Andreopoulos B."/>
            <person name="Lipzen A."/>
            <person name="Chen C."/>
            <person name="Yan M."/>
            <person name="Daum C."/>
            <person name="Ng V."/>
            <person name="Clum A."/>
            <person name="Steindorff A."/>
            <person name="Ohm R.A."/>
            <person name="Martin F."/>
            <person name="Silar P."/>
            <person name="Natvig D.O."/>
            <person name="Lalanne C."/>
            <person name="Gautier V."/>
            <person name="Ament-Velasquez S.L."/>
            <person name="Kruys A."/>
            <person name="Hutchinson M.I."/>
            <person name="Powell A.J."/>
            <person name="Barry K."/>
            <person name="Miller A.N."/>
            <person name="Grigoriev I.V."/>
            <person name="Debuchy R."/>
            <person name="Gladieux P."/>
            <person name="Hiltunen Thoren M."/>
            <person name="Johannesson H."/>
        </authorList>
    </citation>
    <scope>NUCLEOTIDE SEQUENCE</scope>
    <source>
        <strain evidence="2">PSN309</strain>
    </source>
</reference>
<accession>A0AAN6WU39</accession>
<dbReference type="EMBL" id="MU864404">
    <property type="protein sequence ID" value="KAK4187370.1"/>
    <property type="molecule type" value="Genomic_DNA"/>
</dbReference>
<keyword evidence="3" id="KW-1185">Reference proteome</keyword>
<evidence type="ECO:0000313" key="2">
    <source>
        <dbReference type="EMBL" id="KAK4187370.1"/>
    </source>
</evidence>
<sequence>MNPNVTTFTGFRVVLTENQDVRPEGAVLKSSSFTTTSRSLGGVQPVTVIDALVGGDDYIVQCDMTKVVHGTIGKHGPPAMLGVFEFVFLPRGATKRFLGAEIEIKFSEGQVTKVAPEGKWATLKSTTEREVTHSVNPSLEVGVDPVKTAVGYTWELKESSQKEGYASVSGTKLLNKTTAFWGLSENPQAKSGLPSFLRTAVLLQRTKKPKGTVGADTFTATIQIRGVVDKLVDIGGQWQRMKRNISSRAREEETVKFDSAFSRGEAADPDNLQNEDINAYQALVTVKSWEEGGGPAKSAPSSEQPGAQVVIDQLQKTPTLPPPGDNASLEPPRVQPTYKPAAVNDLPPARSLTSSTVSAIAPLPSINGSREQTVADPAPPTTTQLPTTTTATVTSVLPSSTPNHVASSQPIDELAALQSELASVRLEARWVQRMIDLVEKERQIMNNIRILEDVQKHPLYSRESG</sequence>
<feature type="region of interest" description="Disordered" evidence="1">
    <location>
        <begin position="246"/>
        <end position="272"/>
    </location>
</feature>
<name>A0AAN6WU39_9PEZI</name>
<dbReference type="AlphaFoldDB" id="A0AAN6WU39"/>
<protein>
    <submittedName>
        <fullName evidence="2">Uncharacterized protein</fullName>
    </submittedName>
</protein>
<organism evidence="2 3">
    <name type="scientific">Podospora australis</name>
    <dbReference type="NCBI Taxonomy" id="1536484"/>
    <lineage>
        <taxon>Eukaryota</taxon>
        <taxon>Fungi</taxon>
        <taxon>Dikarya</taxon>
        <taxon>Ascomycota</taxon>
        <taxon>Pezizomycotina</taxon>
        <taxon>Sordariomycetes</taxon>
        <taxon>Sordariomycetidae</taxon>
        <taxon>Sordariales</taxon>
        <taxon>Podosporaceae</taxon>
        <taxon>Podospora</taxon>
    </lineage>
</organism>
<evidence type="ECO:0000313" key="3">
    <source>
        <dbReference type="Proteomes" id="UP001302126"/>
    </source>
</evidence>
<evidence type="ECO:0000256" key="1">
    <source>
        <dbReference type="SAM" id="MobiDB-lite"/>
    </source>
</evidence>
<dbReference type="Proteomes" id="UP001302126">
    <property type="component" value="Unassembled WGS sequence"/>
</dbReference>
<comment type="caution">
    <text evidence="2">The sequence shown here is derived from an EMBL/GenBank/DDBJ whole genome shotgun (WGS) entry which is preliminary data.</text>
</comment>